<keyword evidence="2 6" id="KW-0812">Transmembrane</keyword>
<name>A0A1X7JAK4_9CORY</name>
<dbReference type="AlphaFoldDB" id="A0A1X7JAK4"/>
<dbReference type="Proteomes" id="UP000193309">
    <property type="component" value="Unassembled WGS sequence"/>
</dbReference>
<accession>A0A1X7JAK4</accession>
<feature type="compositionally biased region" description="Polar residues" evidence="5">
    <location>
        <begin position="111"/>
        <end position="124"/>
    </location>
</feature>
<evidence type="ECO:0000313" key="9">
    <source>
        <dbReference type="Proteomes" id="UP000193309"/>
    </source>
</evidence>
<dbReference type="STRING" id="1610489.SAMN06295981_1395"/>
<evidence type="ECO:0000313" key="8">
    <source>
        <dbReference type="EMBL" id="SMG24867.1"/>
    </source>
</evidence>
<organism evidence="8 9">
    <name type="scientific">Corynebacterium pollutisoli</name>
    <dbReference type="NCBI Taxonomy" id="1610489"/>
    <lineage>
        <taxon>Bacteria</taxon>
        <taxon>Bacillati</taxon>
        <taxon>Actinomycetota</taxon>
        <taxon>Actinomycetes</taxon>
        <taxon>Mycobacteriales</taxon>
        <taxon>Corynebacteriaceae</taxon>
        <taxon>Corynebacterium</taxon>
    </lineage>
</organism>
<proteinExistence type="predicted"/>
<dbReference type="OrthoDB" id="4426559at2"/>
<keyword evidence="3 6" id="KW-1133">Transmembrane helix</keyword>
<dbReference type="Pfam" id="PF06271">
    <property type="entry name" value="RDD"/>
    <property type="match status" value="1"/>
</dbReference>
<evidence type="ECO:0000256" key="2">
    <source>
        <dbReference type="ARBA" id="ARBA00022692"/>
    </source>
</evidence>
<evidence type="ECO:0000256" key="3">
    <source>
        <dbReference type="ARBA" id="ARBA00022989"/>
    </source>
</evidence>
<evidence type="ECO:0000256" key="6">
    <source>
        <dbReference type="SAM" id="Phobius"/>
    </source>
</evidence>
<dbReference type="RefSeq" id="WP_143337557.1">
    <property type="nucleotide sequence ID" value="NZ_FXAR01000004.1"/>
</dbReference>
<evidence type="ECO:0000259" key="7">
    <source>
        <dbReference type="Pfam" id="PF06271"/>
    </source>
</evidence>
<keyword evidence="9" id="KW-1185">Reference proteome</keyword>
<feature type="region of interest" description="Disordered" evidence="5">
    <location>
        <begin position="90"/>
        <end position="128"/>
    </location>
</feature>
<reference evidence="9" key="1">
    <citation type="submission" date="2017-04" db="EMBL/GenBank/DDBJ databases">
        <authorList>
            <person name="Varghese N."/>
            <person name="Submissions S."/>
        </authorList>
    </citation>
    <scope>NUCLEOTIDE SEQUENCE [LARGE SCALE GENOMIC DNA]</scope>
    <source>
        <strain evidence="9">VDS</strain>
    </source>
</reference>
<sequence>MNSMPNLYEIHNLDRSASSEDLGYALVQRDLEMEQQFISETDDRRRRLQTAFAVLADDQRRATYDDALNASLRMSWSDLEHLGNFGTFPDASLRPEPYPEPQQQPGANAYNYPTYTPDSPQSGPVGNPFGHPSPYTASVPAPQGYGMTGAVPGAYVDRPSALKRLGLLIIDGLAFSLVASVVLVGMDTEAALGAMLYALLGAAWFVGFEVLTGASPAKHLFGYEVRDRETGDKLSWEQSAKRQWWRLINIVPGIGSLISFFGMIAIGMSIKQDNGFIGSHDRWAGAEVARKSGR</sequence>
<dbReference type="GO" id="GO:0016020">
    <property type="term" value="C:membrane"/>
    <property type="evidence" value="ECO:0007669"/>
    <property type="project" value="UniProtKB-SubCell"/>
</dbReference>
<evidence type="ECO:0000256" key="4">
    <source>
        <dbReference type="ARBA" id="ARBA00023136"/>
    </source>
</evidence>
<gene>
    <name evidence="8" type="ORF">SAMN06295981_1395</name>
</gene>
<evidence type="ECO:0000256" key="1">
    <source>
        <dbReference type="ARBA" id="ARBA00004141"/>
    </source>
</evidence>
<dbReference type="InterPro" id="IPR010432">
    <property type="entry name" value="RDD"/>
</dbReference>
<evidence type="ECO:0000256" key="5">
    <source>
        <dbReference type="SAM" id="MobiDB-lite"/>
    </source>
</evidence>
<comment type="subcellular location">
    <subcellularLocation>
        <location evidence="1">Membrane</location>
        <topology evidence="1">Multi-pass membrane protein</topology>
    </subcellularLocation>
</comment>
<feature type="domain" description="RDD" evidence="7">
    <location>
        <begin position="159"/>
        <end position="285"/>
    </location>
</feature>
<feature type="transmembrane region" description="Helical" evidence="6">
    <location>
        <begin position="165"/>
        <end position="184"/>
    </location>
</feature>
<feature type="transmembrane region" description="Helical" evidence="6">
    <location>
        <begin position="190"/>
        <end position="211"/>
    </location>
</feature>
<keyword evidence="4 6" id="KW-0472">Membrane</keyword>
<dbReference type="EMBL" id="FXAR01000004">
    <property type="protein sequence ID" value="SMG24867.1"/>
    <property type="molecule type" value="Genomic_DNA"/>
</dbReference>
<protein>
    <submittedName>
        <fullName evidence="8">RDD family protein</fullName>
    </submittedName>
</protein>
<feature type="transmembrane region" description="Helical" evidence="6">
    <location>
        <begin position="247"/>
        <end position="270"/>
    </location>
</feature>